<name>A0A0C2D938_9BACT</name>
<dbReference type="RefSeq" id="WP_052545937.1">
    <property type="nucleotide sequence ID" value="NZ_JMCC02000001.1"/>
</dbReference>
<sequence>MPSRPQLVQLYRDFDPAEPVSQATLGQFVERRGEGAQTIFEDLQLGLDPLGKWVITGSVGCGKSSELVKLADLLRQDYAVIPLDLPNSVARVDMLQPAEILFLAGAATVKAARDLWGHEVEAASQDRLIKAFAGLVPDRDLDLNSVFEGVALFLGDLVVPGAGKVAAAATKTAGLARRSHRPSALGGKTRHVSEGSPDLQRLLEALDLILEEVRTSYRAPVILVDGLDKLFDLDKIRDLFVTTRTLCEPACVIVYTGPITLMLAPEWKTTGDHFRRIRLSNLVVRPPRAEGVEIAAARVEDDRERLRDLIRLRVATGGFEIADVCDDESLELLIDLSGGLVRDLVHLVNRAIRSALKRDAPRISREDVQAACNELRKDMDVSLNTMLRDELAHVEQLGEPSGKPEAHRLLLWGYVLPYTNGRVWFESHPLLRN</sequence>
<dbReference type="Proteomes" id="UP000031599">
    <property type="component" value="Unassembled WGS sequence"/>
</dbReference>
<dbReference type="InterPro" id="IPR027417">
    <property type="entry name" value="P-loop_NTPase"/>
</dbReference>
<gene>
    <name evidence="1" type="ORF">DB30_00090</name>
</gene>
<comment type="caution">
    <text evidence="1">The sequence shown here is derived from an EMBL/GenBank/DDBJ whole genome shotgun (WGS) entry which is preliminary data.</text>
</comment>
<evidence type="ECO:0000313" key="1">
    <source>
        <dbReference type="EMBL" id="KIG19581.1"/>
    </source>
</evidence>
<dbReference type="SUPFAM" id="SSF52540">
    <property type="entry name" value="P-loop containing nucleoside triphosphate hydrolases"/>
    <property type="match status" value="1"/>
</dbReference>
<accession>A0A0C2D938</accession>
<dbReference type="AlphaFoldDB" id="A0A0C2D938"/>
<reference evidence="1 2" key="1">
    <citation type="submission" date="2014-12" db="EMBL/GenBank/DDBJ databases">
        <title>Genome assembly of Enhygromyxa salina DSM 15201.</title>
        <authorList>
            <person name="Sharma G."/>
            <person name="Subramanian S."/>
        </authorList>
    </citation>
    <scope>NUCLEOTIDE SEQUENCE [LARGE SCALE GENOMIC DNA]</scope>
    <source>
        <strain evidence="1 2">DSM 15201</strain>
    </source>
</reference>
<protein>
    <submittedName>
        <fullName evidence="1">Type II secretory pathway, ATPase PulE/Tfp pilus assembly pathway, ATPase PilB</fullName>
    </submittedName>
</protein>
<proteinExistence type="predicted"/>
<evidence type="ECO:0000313" key="2">
    <source>
        <dbReference type="Proteomes" id="UP000031599"/>
    </source>
</evidence>
<dbReference type="EMBL" id="JMCC02000001">
    <property type="protein sequence ID" value="KIG19581.1"/>
    <property type="molecule type" value="Genomic_DNA"/>
</dbReference>
<organism evidence="1 2">
    <name type="scientific">Enhygromyxa salina</name>
    <dbReference type="NCBI Taxonomy" id="215803"/>
    <lineage>
        <taxon>Bacteria</taxon>
        <taxon>Pseudomonadati</taxon>
        <taxon>Myxococcota</taxon>
        <taxon>Polyangia</taxon>
        <taxon>Nannocystales</taxon>
        <taxon>Nannocystaceae</taxon>
        <taxon>Enhygromyxa</taxon>
    </lineage>
</organism>